<dbReference type="Proteomes" id="UP000521943">
    <property type="component" value="Unassembled WGS sequence"/>
</dbReference>
<gene>
    <name evidence="1" type="ORF">DFP72DRAFT_810840</name>
</gene>
<accession>A0A8H6I2D3</accession>
<evidence type="ECO:0000313" key="2">
    <source>
        <dbReference type="Proteomes" id="UP000521943"/>
    </source>
</evidence>
<dbReference type="EMBL" id="JACGCI010000027">
    <property type="protein sequence ID" value="KAF6756121.1"/>
    <property type="molecule type" value="Genomic_DNA"/>
</dbReference>
<sequence>MPTVTRTCIASFSVRTSHALPVESLKESLQFIHDIRDALISDDIFPKDLQAAVLEPIEGIFNLDDDDVKLSLTAYLSISNASEEVYRKIQKMVKERYPDSQMLSFEQIKKKVQEFSRVTPIVSHMCVNSCVAFTSKYEDLHACPRCGQLRYRTKGKNT</sequence>
<dbReference type="OrthoDB" id="3261594at2759"/>
<comment type="caution">
    <text evidence="1">The sequence shown here is derived from an EMBL/GenBank/DDBJ whole genome shotgun (WGS) entry which is preliminary data.</text>
</comment>
<organism evidence="1 2">
    <name type="scientific">Ephemerocybe angulata</name>
    <dbReference type="NCBI Taxonomy" id="980116"/>
    <lineage>
        <taxon>Eukaryota</taxon>
        <taxon>Fungi</taxon>
        <taxon>Dikarya</taxon>
        <taxon>Basidiomycota</taxon>
        <taxon>Agaricomycotina</taxon>
        <taxon>Agaricomycetes</taxon>
        <taxon>Agaricomycetidae</taxon>
        <taxon>Agaricales</taxon>
        <taxon>Agaricineae</taxon>
        <taxon>Psathyrellaceae</taxon>
        <taxon>Ephemerocybe</taxon>
    </lineage>
</organism>
<dbReference type="AlphaFoldDB" id="A0A8H6I2D3"/>
<name>A0A8H6I2D3_9AGAR</name>
<protein>
    <submittedName>
        <fullName evidence="1">Uncharacterized protein</fullName>
    </submittedName>
</protein>
<evidence type="ECO:0000313" key="1">
    <source>
        <dbReference type="EMBL" id="KAF6756121.1"/>
    </source>
</evidence>
<proteinExistence type="predicted"/>
<keyword evidence="2" id="KW-1185">Reference proteome</keyword>
<reference evidence="1 2" key="1">
    <citation type="submission" date="2020-07" db="EMBL/GenBank/DDBJ databases">
        <title>Comparative genomics of pyrophilous fungi reveals a link between fire events and developmental genes.</title>
        <authorList>
            <consortium name="DOE Joint Genome Institute"/>
            <person name="Steindorff A.S."/>
            <person name="Carver A."/>
            <person name="Calhoun S."/>
            <person name="Stillman K."/>
            <person name="Liu H."/>
            <person name="Lipzen A."/>
            <person name="Pangilinan J."/>
            <person name="Labutti K."/>
            <person name="Bruns T.D."/>
            <person name="Grigoriev I.V."/>
        </authorList>
    </citation>
    <scope>NUCLEOTIDE SEQUENCE [LARGE SCALE GENOMIC DNA]</scope>
    <source>
        <strain evidence="1 2">CBS 144469</strain>
    </source>
</reference>